<dbReference type="AlphaFoldDB" id="A0A1G8M8E3"/>
<dbReference type="Proteomes" id="UP000198606">
    <property type="component" value="Unassembled WGS sequence"/>
</dbReference>
<evidence type="ECO:0000313" key="1">
    <source>
        <dbReference type="EMBL" id="SDI64198.1"/>
    </source>
</evidence>
<gene>
    <name evidence="1" type="ORF">SAMN05216588_1215</name>
</gene>
<sequence>MLEVVSFVLSCWYPAQAEQHKDRIYSLLSENNLEKMLEEVPNDELDEFRHDLSILGFL</sequence>
<protein>
    <submittedName>
        <fullName evidence="1">Immunity protein Imm2</fullName>
    </submittedName>
</protein>
<name>A0A1G8M8E3_9GAMM</name>
<dbReference type="EMBL" id="FNDG01000021">
    <property type="protein sequence ID" value="SDI64198.1"/>
    <property type="molecule type" value="Genomic_DNA"/>
</dbReference>
<reference evidence="1 2" key="1">
    <citation type="submission" date="2016-10" db="EMBL/GenBank/DDBJ databases">
        <authorList>
            <person name="de Groot N.N."/>
        </authorList>
    </citation>
    <scope>NUCLEOTIDE SEQUENCE [LARGE SCALE GENOMIC DNA]</scope>
    <source>
        <strain evidence="1 2">LMG 18387</strain>
    </source>
</reference>
<proteinExistence type="predicted"/>
<accession>A0A1G8M8E3</accession>
<organism evidence="1 2">
    <name type="scientific">Phytopseudomonas flavescens</name>
    <dbReference type="NCBI Taxonomy" id="29435"/>
    <lineage>
        <taxon>Bacteria</taxon>
        <taxon>Pseudomonadati</taxon>
        <taxon>Pseudomonadota</taxon>
        <taxon>Gammaproteobacteria</taxon>
        <taxon>Pseudomonadales</taxon>
        <taxon>Pseudomonadaceae</taxon>
        <taxon>Phytopseudomonas</taxon>
    </lineage>
</organism>
<evidence type="ECO:0000313" key="2">
    <source>
        <dbReference type="Proteomes" id="UP000198606"/>
    </source>
</evidence>